<keyword evidence="7" id="KW-0560">Oxidoreductase</keyword>
<feature type="transmembrane region" description="Helical" evidence="14">
    <location>
        <begin position="941"/>
        <end position="961"/>
    </location>
</feature>
<dbReference type="Gene3D" id="1.10.3860.10">
    <property type="entry name" value="Sodium:dicarboxylate symporter"/>
    <property type="match status" value="1"/>
</dbReference>
<evidence type="ECO:0000256" key="11">
    <source>
        <dbReference type="ARBA" id="ARBA00048715"/>
    </source>
</evidence>
<accession>A0A151NK31</accession>
<dbReference type="GO" id="GO:0015175">
    <property type="term" value="F:neutral L-amino acid transmembrane transporter activity"/>
    <property type="evidence" value="ECO:0007669"/>
    <property type="project" value="TreeGrafter"/>
</dbReference>
<dbReference type="Proteomes" id="UP000050525">
    <property type="component" value="Unassembled WGS sequence"/>
</dbReference>
<dbReference type="InterPro" id="IPR018107">
    <property type="entry name" value="Na-dicarboxylate_symporter_CS"/>
</dbReference>
<comment type="similarity">
    <text evidence="2">Belongs to the aldehyde dehydrogenase family.</text>
</comment>
<comment type="catalytic activity">
    <reaction evidence="12">
        <text>D-aspartate(out) + K(+)(in) + 3 Na(+)(out) + H(+)(out) = D-aspartate(in) + K(+)(out) + 3 Na(+)(in) + H(+)(in)</text>
        <dbReference type="Rhea" id="RHEA:71379"/>
        <dbReference type="ChEBI" id="CHEBI:15378"/>
        <dbReference type="ChEBI" id="CHEBI:29101"/>
        <dbReference type="ChEBI" id="CHEBI:29103"/>
        <dbReference type="ChEBI" id="CHEBI:29990"/>
    </reaction>
</comment>
<dbReference type="GO" id="GO:0005886">
    <property type="term" value="C:plasma membrane"/>
    <property type="evidence" value="ECO:0007669"/>
    <property type="project" value="TreeGrafter"/>
</dbReference>
<dbReference type="FunFam" id="3.40.605.10:FF:000007">
    <property type="entry name" value="NAD/NADP-dependent betaine aldehyde dehydrogenase"/>
    <property type="match status" value="1"/>
</dbReference>
<dbReference type="PANTHER" id="PTHR11958:SF55">
    <property type="entry name" value="AMINO ACID TRANSPORTER"/>
    <property type="match status" value="1"/>
</dbReference>
<evidence type="ECO:0000256" key="2">
    <source>
        <dbReference type="ARBA" id="ARBA00009986"/>
    </source>
</evidence>
<dbReference type="Pfam" id="PF00375">
    <property type="entry name" value="SDF"/>
    <property type="match status" value="1"/>
</dbReference>
<dbReference type="PROSITE" id="PS00714">
    <property type="entry name" value="NA_DICARBOXYL_SYMP_2"/>
    <property type="match status" value="1"/>
</dbReference>
<dbReference type="InterPro" id="IPR016161">
    <property type="entry name" value="Ald_DH/histidinol_DH"/>
</dbReference>
<organism evidence="16 17">
    <name type="scientific">Alligator mississippiensis</name>
    <name type="common">American alligator</name>
    <dbReference type="NCBI Taxonomy" id="8496"/>
    <lineage>
        <taxon>Eukaryota</taxon>
        <taxon>Metazoa</taxon>
        <taxon>Chordata</taxon>
        <taxon>Craniata</taxon>
        <taxon>Vertebrata</taxon>
        <taxon>Euteleostomi</taxon>
        <taxon>Archelosauria</taxon>
        <taxon>Archosauria</taxon>
        <taxon>Crocodylia</taxon>
        <taxon>Alligatoridae</taxon>
        <taxon>Alligatorinae</taxon>
        <taxon>Alligator</taxon>
    </lineage>
</organism>
<keyword evidence="4 14" id="KW-0812">Transmembrane</keyword>
<dbReference type="GO" id="GO:0005125">
    <property type="term" value="F:cytokine activity"/>
    <property type="evidence" value="ECO:0007669"/>
    <property type="project" value="InterPro"/>
</dbReference>
<feature type="transmembrane region" description="Helical" evidence="14">
    <location>
        <begin position="1095"/>
        <end position="1112"/>
    </location>
</feature>
<evidence type="ECO:0000256" key="4">
    <source>
        <dbReference type="ARBA" id="ARBA00022692"/>
    </source>
</evidence>
<comment type="subcellular location">
    <subcellularLocation>
        <location evidence="1">Membrane</location>
        <topology evidence="1">Multi-pass membrane protein</topology>
    </subcellularLocation>
</comment>
<dbReference type="GO" id="GO:0015501">
    <property type="term" value="F:glutamate:sodium symporter activity"/>
    <property type="evidence" value="ECO:0007669"/>
    <property type="project" value="TreeGrafter"/>
</dbReference>
<evidence type="ECO:0000256" key="7">
    <source>
        <dbReference type="ARBA" id="ARBA00023002"/>
    </source>
</evidence>
<dbReference type="GO" id="GO:0070778">
    <property type="term" value="P:L-aspartate transmembrane transport"/>
    <property type="evidence" value="ECO:0007669"/>
    <property type="project" value="TreeGrafter"/>
</dbReference>
<dbReference type="Gene3D" id="3.40.309.10">
    <property type="entry name" value="Aldehyde Dehydrogenase, Chain A, domain 2"/>
    <property type="match status" value="1"/>
</dbReference>
<evidence type="ECO:0000313" key="17">
    <source>
        <dbReference type="Proteomes" id="UP000050525"/>
    </source>
</evidence>
<sequence length="1438" mass="154325">MAGSTGEGPTSVRGIYEALGYGPAREGAGPAQAWLDAHGRSLGHFIDGKWSKPEGRETWVCKSPATGKSLATTLQGQREDVEAAVQAATKGFETWSQLACHARARHLYNLTRMIQKHQNTLTVLESLDTGKPVTEARVCDLPLIVRHFYHHAGWAQLMRVEMGGWEPLGVVSTIIPSGSPLVLLAWKVCPALAMGNTVVVLAPPTAQLSALLLAELCTQAGLPSGILNVITGAEALAGVLATHPGVDAIAFTGSAELGRSLRQVTAGLGKRLSLQLGGRTPVLIFESADLDSAATELTDTLSSHRGLLLGGGAPLILVQEAVAGALVQRLKARLGALRVGEALDRTTDVGGLVDEVWRAALQAHVDEAEAEGAEVFQSWPALPAQGSFYPPTLIIEADTTSRCVREEVFGPVLVVLPFRTTKEAIALANSTPGGLAASIWTEKLPLAMEVACSLQVGTVWINGQSMYDAAASFGGCKESGFGCSGGKEGLYEYVRPSWESRIHSRATDMNYKTFAASSSAAPFHVPGQAKDPHSGPTQEAHRPSVDRTYKLYYGGAQKRSEGLSSRPILDPTGHLMAYIADGSAKDVRNAVEAAHKAAPGWRGRSAHARAQVLFYMAENLGLRQAELAAELAALMGATPEQAAQEVELSLERLFHWAASCDKHGGGLQDTPLYGTNLLLREPLGVLGIVCPDENPLLSFISLWAPAVAWGNAVIIIPSQCYPLPALGLCQVLDTSDLPGGVLNVITGDCDHLARTLALHQDVQALWYFGSQQGSQLVEWASAGNLKRTWTQLLLLDYPVLLPSNLEPDLWCYDFWVIHFVAAELRHMEQVAGRSLNPKIQTVARQIHFLQDCNISDPLGCTRQGQTNVSQLLGALSYHMGELETRWQQEPWPVTMSNCTYVRCRTGVILGSVFGSLLRLLPPLDSDLIMLISFPGDILMRMLKMLILPLIISSLISGLAGLDARSSGRMGTRAMVYYVCTTVLAAVLGVILVLTIHPGNPELKRAPGTGERNEEVSSLDAFLDLIRNLFPENLVQACFQQIQTVTQKVTVAPEVVRQENVSQGLHANLTLVNATVTEINLGPTTITQKRLEFKPGMNVLGLIGFFIAFGIAMGKLGEAARPMADFFNILNEIIMQLVSMIMWYSPFGIASLICGKIAAIKDLELVARQLGLYVLTVMLGLALHGALILPLIFFGITRQNPFTFYGGIFQAWVTALGTASSAGTLPVTFRCLEENLHIDRRVTRFVLPIGATINMDGTALYEAVAAIFIAQMNSIVLDSGQIATVSLTATLASVGAASIPSAGLVTMLLILTAVGLPTQDISLLIAVDWLLDRMRTSINVVGDSFGAGIVHYLSRAELAAIDARTEGCDSDPATLKLQALGNHQGPLEGTGAGYTALSTQGDENEEQGEKPEVPPEHEDEGSMVCTENEEEEEKKETDE</sequence>
<gene>
    <name evidence="16" type="primary">ALDH16A1</name>
    <name evidence="16" type="ORF">Y1Q_0008424</name>
</gene>
<comment type="catalytic activity">
    <reaction evidence="11">
        <text>K(+)(in) + L-aspartate(out) + 3 Na(+)(out) + H(+)(out) = K(+)(out) + L-aspartate(in) + 3 Na(+)(in) + H(+)(in)</text>
        <dbReference type="Rhea" id="RHEA:70851"/>
        <dbReference type="ChEBI" id="CHEBI:15378"/>
        <dbReference type="ChEBI" id="CHEBI:29101"/>
        <dbReference type="ChEBI" id="CHEBI:29103"/>
        <dbReference type="ChEBI" id="CHEBI:29991"/>
    </reaction>
</comment>
<name>A0A151NK31_ALLMI</name>
<dbReference type="InterPro" id="IPR009079">
    <property type="entry name" value="4_helix_cytokine-like_core"/>
</dbReference>
<comment type="caution">
    <text evidence="16">The sequence shown here is derived from an EMBL/GenBank/DDBJ whole genome shotgun (WGS) entry which is preliminary data.</text>
</comment>
<dbReference type="GO" id="GO:0016620">
    <property type="term" value="F:oxidoreductase activity, acting on the aldehyde or oxo group of donors, NAD or NADP as acceptor"/>
    <property type="evidence" value="ECO:0007669"/>
    <property type="project" value="InterPro"/>
</dbReference>
<evidence type="ECO:0000256" key="10">
    <source>
        <dbReference type="ARBA" id="ARBA00047601"/>
    </source>
</evidence>
<dbReference type="GO" id="GO:0098712">
    <property type="term" value="P:L-glutamate import across plasma membrane"/>
    <property type="evidence" value="ECO:0007669"/>
    <property type="project" value="TreeGrafter"/>
</dbReference>
<dbReference type="InterPro" id="IPR015590">
    <property type="entry name" value="Aldehyde_DH_dom"/>
</dbReference>
<keyword evidence="5" id="KW-0769">Symport</keyword>
<evidence type="ECO:0000256" key="13">
    <source>
        <dbReference type="SAM" id="MobiDB-lite"/>
    </source>
</evidence>
<feature type="transmembrane region" description="Helical" evidence="14">
    <location>
        <begin position="1132"/>
        <end position="1157"/>
    </location>
</feature>
<feature type="transmembrane region" description="Helical" evidence="14">
    <location>
        <begin position="973"/>
        <end position="995"/>
    </location>
</feature>
<dbReference type="InterPro" id="IPR001991">
    <property type="entry name" value="Na-dicarboxylate_symporter"/>
</dbReference>
<dbReference type="Pfam" id="PF00171">
    <property type="entry name" value="Aldedh"/>
    <property type="match status" value="2"/>
</dbReference>
<keyword evidence="6 14" id="KW-1133">Transmembrane helix</keyword>
<keyword evidence="8 14" id="KW-0472">Membrane</keyword>
<protein>
    <submittedName>
        <fullName evidence="16">Aldehyde dehydrogenase family 16 member A1</fullName>
    </submittedName>
</protein>
<dbReference type="InterPro" id="IPR016163">
    <property type="entry name" value="Ald_DH_C"/>
</dbReference>
<dbReference type="InterPro" id="IPR016162">
    <property type="entry name" value="Ald_DH_N"/>
</dbReference>
<keyword evidence="9" id="KW-0325">Glycoprotein</keyword>
<proteinExistence type="inferred from homology"/>
<dbReference type="SUPFAM" id="SSF53720">
    <property type="entry name" value="ALDH-like"/>
    <property type="match status" value="2"/>
</dbReference>
<feature type="transmembrane region" description="Helical" evidence="14">
    <location>
        <begin position="1169"/>
        <end position="1195"/>
    </location>
</feature>
<dbReference type="SUPFAM" id="SSF47266">
    <property type="entry name" value="4-helical cytokines"/>
    <property type="match status" value="1"/>
</dbReference>
<reference evidence="16 17" key="1">
    <citation type="journal article" date="2012" name="Genome Biol.">
        <title>Sequencing three crocodilian genomes to illuminate the evolution of archosaurs and amniotes.</title>
        <authorList>
            <person name="St John J.A."/>
            <person name="Braun E.L."/>
            <person name="Isberg S.R."/>
            <person name="Miles L.G."/>
            <person name="Chong A.Y."/>
            <person name="Gongora J."/>
            <person name="Dalzell P."/>
            <person name="Moran C."/>
            <person name="Bed'hom B."/>
            <person name="Abzhanov A."/>
            <person name="Burgess S.C."/>
            <person name="Cooksey A.M."/>
            <person name="Castoe T.A."/>
            <person name="Crawford N.G."/>
            <person name="Densmore L.D."/>
            <person name="Drew J.C."/>
            <person name="Edwards S.V."/>
            <person name="Faircloth B.C."/>
            <person name="Fujita M.K."/>
            <person name="Greenwold M.J."/>
            <person name="Hoffmann F.G."/>
            <person name="Howard J.M."/>
            <person name="Iguchi T."/>
            <person name="Janes D.E."/>
            <person name="Khan S.Y."/>
            <person name="Kohno S."/>
            <person name="de Koning A.J."/>
            <person name="Lance S.L."/>
            <person name="McCarthy F.M."/>
            <person name="McCormack J.E."/>
            <person name="Merchant M.E."/>
            <person name="Peterson D.G."/>
            <person name="Pollock D.D."/>
            <person name="Pourmand N."/>
            <person name="Raney B.J."/>
            <person name="Roessler K.A."/>
            <person name="Sanford J.R."/>
            <person name="Sawyer R.H."/>
            <person name="Schmidt C.J."/>
            <person name="Triplett E.W."/>
            <person name="Tuberville T.D."/>
            <person name="Venegas-Anaya M."/>
            <person name="Howard J.T."/>
            <person name="Jarvis E.D."/>
            <person name="Guillette L.J.Jr."/>
            <person name="Glenn T.C."/>
            <person name="Green R.E."/>
            <person name="Ray D.A."/>
        </authorList>
    </citation>
    <scope>NUCLEOTIDE SEQUENCE [LARGE SCALE GENOMIC DNA]</scope>
    <source>
        <strain evidence="16">KSC_2009_1</strain>
    </source>
</reference>
<evidence type="ECO:0000256" key="3">
    <source>
        <dbReference type="ARBA" id="ARBA00022448"/>
    </source>
</evidence>
<evidence type="ECO:0000256" key="9">
    <source>
        <dbReference type="ARBA" id="ARBA00023180"/>
    </source>
</evidence>
<dbReference type="PROSITE" id="PS00713">
    <property type="entry name" value="NA_DICARBOXYL_SYMP_1"/>
    <property type="match status" value="1"/>
</dbReference>
<feature type="region of interest" description="Disordered" evidence="13">
    <location>
        <begin position="1381"/>
        <end position="1438"/>
    </location>
</feature>
<dbReference type="STRING" id="8496.A0A151NK31"/>
<dbReference type="FunFam" id="1.10.3860.10:FF:000002">
    <property type="entry name" value="Amino acid transporter"/>
    <property type="match status" value="1"/>
</dbReference>
<comment type="catalytic activity">
    <reaction evidence="10">
        <text>K(+)(in) + L-glutamate(out) + 3 Na(+)(out) + H(+)(out) = K(+)(out) + L-glutamate(in) + 3 Na(+)(in) + H(+)(in)</text>
        <dbReference type="Rhea" id="RHEA:70699"/>
        <dbReference type="ChEBI" id="CHEBI:15378"/>
        <dbReference type="ChEBI" id="CHEBI:29101"/>
        <dbReference type="ChEBI" id="CHEBI:29103"/>
        <dbReference type="ChEBI" id="CHEBI:29985"/>
    </reaction>
</comment>
<feature type="transmembrane region" description="Helical" evidence="14">
    <location>
        <begin position="1289"/>
        <end position="1315"/>
    </location>
</feature>
<evidence type="ECO:0000256" key="1">
    <source>
        <dbReference type="ARBA" id="ARBA00004141"/>
    </source>
</evidence>
<evidence type="ECO:0000256" key="6">
    <source>
        <dbReference type="ARBA" id="ARBA00022989"/>
    </source>
</evidence>
<feature type="compositionally biased region" description="Acidic residues" evidence="13">
    <location>
        <begin position="1416"/>
        <end position="1432"/>
    </location>
</feature>
<dbReference type="eggNOG" id="KOG2450">
    <property type="taxonomic scope" value="Eukaryota"/>
</dbReference>
<dbReference type="EMBL" id="AKHW03002822">
    <property type="protein sequence ID" value="KYO37148.1"/>
    <property type="molecule type" value="Genomic_DNA"/>
</dbReference>
<dbReference type="GO" id="GO:0005313">
    <property type="term" value="F:L-glutamate transmembrane transporter activity"/>
    <property type="evidence" value="ECO:0007669"/>
    <property type="project" value="TreeGrafter"/>
</dbReference>
<dbReference type="SUPFAM" id="SSF118215">
    <property type="entry name" value="Proton glutamate symport protein"/>
    <property type="match status" value="1"/>
</dbReference>
<dbReference type="InterPro" id="IPR036458">
    <property type="entry name" value="Na:dicarbo_symporter_sf"/>
</dbReference>
<evidence type="ECO:0000256" key="12">
    <source>
        <dbReference type="ARBA" id="ARBA00049118"/>
    </source>
</evidence>
<evidence type="ECO:0000256" key="8">
    <source>
        <dbReference type="ARBA" id="ARBA00023136"/>
    </source>
</evidence>
<keyword evidence="17" id="KW-1185">Reference proteome</keyword>
<feature type="domain" description="Aldehyde dehydrogenase" evidence="15">
    <location>
        <begin position="50"/>
        <end position="495"/>
    </location>
</feature>
<evidence type="ECO:0000259" key="15">
    <source>
        <dbReference type="Pfam" id="PF00171"/>
    </source>
</evidence>
<dbReference type="PANTHER" id="PTHR11958">
    <property type="entry name" value="SODIUM/DICARBOXYLATE SYMPORTER-RELATED"/>
    <property type="match status" value="1"/>
</dbReference>
<dbReference type="PRINTS" id="PR00173">
    <property type="entry name" value="EDTRNSPORT"/>
</dbReference>
<feature type="domain" description="Aldehyde dehydrogenase" evidence="15">
    <location>
        <begin position="570"/>
        <end position="789"/>
    </location>
</feature>
<dbReference type="InterPro" id="IPR050746">
    <property type="entry name" value="DAACS"/>
</dbReference>
<evidence type="ECO:0000256" key="14">
    <source>
        <dbReference type="SAM" id="Phobius"/>
    </source>
</evidence>
<keyword evidence="3" id="KW-0813">Transport</keyword>
<dbReference type="Gene3D" id="3.40.605.10">
    <property type="entry name" value="Aldehyde Dehydrogenase, Chain A, domain 1"/>
    <property type="match status" value="2"/>
</dbReference>
<evidence type="ECO:0000313" key="16">
    <source>
        <dbReference type="EMBL" id="KYO37148.1"/>
    </source>
</evidence>
<evidence type="ECO:0000256" key="5">
    <source>
        <dbReference type="ARBA" id="ARBA00022847"/>
    </source>
</evidence>
<feature type="compositionally biased region" description="Basic and acidic residues" evidence="13">
    <location>
        <begin position="1406"/>
        <end position="1415"/>
    </location>
</feature>